<evidence type="ECO:0000313" key="10">
    <source>
        <dbReference type="EMBL" id="SPZ98044.1"/>
    </source>
</evidence>
<protein>
    <submittedName>
        <fullName evidence="10">Cell division protein FtsI [Peptidoglycan synthetase] / Transpeptidase, Penicillin binding protein transpeptidase domain, Penicillin-binding protein 3</fullName>
        <ecNumber evidence="10">2.4.1.129</ecNumber>
    </submittedName>
</protein>
<keyword evidence="10" id="KW-0132">Cell division</keyword>
<dbReference type="Pfam" id="PF03717">
    <property type="entry name" value="PBP_dimer"/>
    <property type="match status" value="1"/>
</dbReference>
<evidence type="ECO:0000256" key="6">
    <source>
        <dbReference type="ARBA" id="ARBA00022984"/>
    </source>
</evidence>
<dbReference type="PANTHER" id="PTHR30627">
    <property type="entry name" value="PEPTIDOGLYCAN D,D-TRANSPEPTIDASE"/>
    <property type="match status" value="1"/>
</dbReference>
<evidence type="ECO:0000256" key="3">
    <source>
        <dbReference type="ARBA" id="ARBA00022475"/>
    </source>
</evidence>
<dbReference type="InterPro" id="IPR005311">
    <property type="entry name" value="PBP_dimer"/>
</dbReference>
<dbReference type="Gene3D" id="1.10.10.1230">
    <property type="entry name" value="Penicillin-binding protein, N-terminal non-catalytic domain, head sub-domain"/>
    <property type="match status" value="1"/>
</dbReference>
<keyword evidence="7" id="KW-0472">Membrane</keyword>
<evidence type="ECO:0000313" key="11">
    <source>
        <dbReference type="Proteomes" id="UP000249913"/>
    </source>
</evidence>
<dbReference type="AlphaFoldDB" id="A0A2X2JVM7"/>
<dbReference type="GO" id="GO:0009252">
    <property type="term" value="P:peptidoglycan biosynthetic process"/>
    <property type="evidence" value="ECO:0007669"/>
    <property type="project" value="UniProtKB-KW"/>
</dbReference>
<dbReference type="GO" id="GO:0005886">
    <property type="term" value="C:plasma membrane"/>
    <property type="evidence" value="ECO:0007669"/>
    <property type="project" value="UniProtKB-SubCell"/>
</dbReference>
<dbReference type="GO" id="GO:0016757">
    <property type="term" value="F:glycosyltransferase activity"/>
    <property type="evidence" value="ECO:0007669"/>
    <property type="project" value="UniProtKB-KW"/>
</dbReference>
<keyword evidence="10" id="KW-0808">Transferase</keyword>
<keyword evidence="6" id="KW-0573">Peptidoglycan synthesis</keyword>
<evidence type="ECO:0000256" key="8">
    <source>
        <dbReference type="ARBA" id="ARBA00023316"/>
    </source>
</evidence>
<reference evidence="10 11" key="1">
    <citation type="submission" date="2018-06" db="EMBL/GenBank/DDBJ databases">
        <authorList>
            <consortium name="Pathogen Informatics"/>
            <person name="Doyle S."/>
        </authorList>
    </citation>
    <scope>NUCLEOTIDE SEQUENCE [LARGE SCALE GENOMIC DNA]</scope>
    <source>
        <strain evidence="10 11">NCTC7878</strain>
    </source>
</reference>
<gene>
    <name evidence="10" type="primary">ftsI_1</name>
    <name evidence="10" type="ORF">NCTC7878_01432</name>
</gene>
<keyword evidence="8" id="KW-0961">Cell wall biogenesis/degradation</keyword>
<keyword evidence="10" id="KW-0328">Glycosyltransferase</keyword>
<evidence type="ECO:0000256" key="1">
    <source>
        <dbReference type="ARBA" id="ARBA00004167"/>
    </source>
</evidence>
<dbReference type="InterPro" id="IPR036138">
    <property type="entry name" value="PBP_dimer_sf"/>
</dbReference>
<dbReference type="PANTHER" id="PTHR30627:SF2">
    <property type="entry name" value="PEPTIDOGLYCAN D,D-TRANSPEPTIDASE MRDA"/>
    <property type="match status" value="1"/>
</dbReference>
<dbReference type="GO" id="GO:0071972">
    <property type="term" value="F:peptidoglycan L,D-transpeptidase activity"/>
    <property type="evidence" value="ECO:0007669"/>
    <property type="project" value="TreeGrafter"/>
</dbReference>
<keyword evidence="7" id="KW-1133">Transmembrane helix</keyword>
<dbReference type="SUPFAM" id="SSF56519">
    <property type="entry name" value="Penicillin binding protein dimerisation domain"/>
    <property type="match status" value="1"/>
</dbReference>
<evidence type="ECO:0000256" key="5">
    <source>
        <dbReference type="ARBA" id="ARBA00022960"/>
    </source>
</evidence>
<evidence type="ECO:0000256" key="7">
    <source>
        <dbReference type="ARBA" id="ARBA00022989"/>
    </source>
</evidence>
<evidence type="ECO:0000256" key="4">
    <source>
        <dbReference type="ARBA" id="ARBA00022692"/>
    </source>
</evidence>
<evidence type="ECO:0000256" key="2">
    <source>
        <dbReference type="ARBA" id="ARBA00004236"/>
    </source>
</evidence>
<evidence type="ECO:0000259" key="9">
    <source>
        <dbReference type="Pfam" id="PF03717"/>
    </source>
</evidence>
<feature type="domain" description="Penicillin-binding protein dimerisation" evidence="9">
    <location>
        <begin position="39"/>
        <end position="99"/>
    </location>
</feature>
<dbReference type="GO" id="GO:0008658">
    <property type="term" value="F:penicillin binding"/>
    <property type="evidence" value="ECO:0007669"/>
    <property type="project" value="InterPro"/>
</dbReference>
<dbReference type="Proteomes" id="UP000249913">
    <property type="component" value="Unassembled WGS sequence"/>
</dbReference>
<keyword evidence="3" id="KW-1003">Cell membrane</keyword>
<dbReference type="GO" id="GO:0008360">
    <property type="term" value="P:regulation of cell shape"/>
    <property type="evidence" value="ECO:0007669"/>
    <property type="project" value="UniProtKB-KW"/>
</dbReference>
<dbReference type="GO" id="GO:0051301">
    <property type="term" value="P:cell division"/>
    <property type="evidence" value="ECO:0007669"/>
    <property type="project" value="UniProtKB-KW"/>
</dbReference>
<dbReference type="GO" id="GO:0071555">
    <property type="term" value="P:cell wall organization"/>
    <property type="evidence" value="ECO:0007669"/>
    <property type="project" value="UniProtKB-KW"/>
</dbReference>
<dbReference type="EMBL" id="UAUX01000007">
    <property type="protein sequence ID" value="SPZ98044.1"/>
    <property type="molecule type" value="Genomic_DNA"/>
</dbReference>
<organism evidence="10 11">
    <name type="scientific">Staphylococcus aureus</name>
    <dbReference type="NCBI Taxonomy" id="1280"/>
    <lineage>
        <taxon>Bacteria</taxon>
        <taxon>Bacillati</taxon>
        <taxon>Bacillota</taxon>
        <taxon>Bacilli</taxon>
        <taxon>Bacillales</taxon>
        <taxon>Staphylococcaceae</taxon>
        <taxon>Staphylococcus</taxon>
    </lineage>
</organism>
<keyword evidence="4" id="KW-0812">Transmembrane</keyword>
<dbReference type="EC" id="2.4.1.129" evidence="10"/>
<keyword evidence="5" id="KW-0133">Cell shape</keyword>
<comment type="subcellular location">
    <subcellularLocation>
        <location evidence="2">Cell membrane</location>
    </subcellularLocation>
    <subcellularLocation>
        <location evidence="1">Membrane</location>
        <topology evidence="1">Single-pass membrane protein</topology>
    </subcellularLocation>
</comment>
<name>A0A2X2JVM7_STAAU</name>
<sequence length="112" mass="12802">MIVFIFAVLVLRLGYLQIAQGSHYKQIIKNDENITVNESVPRGRILDRNGKVLVDNASKMAITYTRGRKTTQSEMLDTAEKLSKLIKMDTKKITERDKKISGFSCILKKQKQ</sequence>
<accession>A0A2X2JVM7</accession>
<keyword evidence="10" id="KW-0131">Cell cycle</keyword>
<proteinExistence type="predicted"/>
<dbReference type="InterPro" id="IPR050515">
    <property type="entry name" value="Beta-lactam/transpept"/>
</dbReference>